<protein>
    <submittedName>
        <fullName evidence="1">Uncharacterized protein</fullName>
    </submittedName>
</protein>
<sequence>MSPHADPISAREE</sequence>
<accession>A0A1V6Q2J6</accession>
<dbReference type="Proteomes" id="UP000191672">
    <property type="component" value="Unassembled WGS sequence"/>
</dbReference>
<comment type="caution">
    <text evidence="1">The sequence shown here is derived from an EMBL/GenBank/DDBJ whole genome shotgun (WGS) entry which is preliminary data.</text>
</comment>
<gene>
    <name evidence="1" type="ORF">PENANT_c016G07984</name>
</gene>
<evidence type="ECO:0000313" key="1">
    <source>
        <dbReference type="EMBL" id="OQD83469.1"/>
    </source>
</evidence>
<organism evidence="1 2">
    <name type="scientific">Penicillium antarcticum</name>
    <dbReference type="NCBI Taxonomy" id="416450"/>
    <lineage>
        <taxon>Eukaryota</taxon>
        <taxon>Fungi</taxon>
        <taxon>Dikarya</taxon>
        <taxon>Ascomycota</taxon>
        <taxon>Pezizomycotina</taxon>
        <taxon>Eurotiomycetes</taxon>
        <taxon>Eurotiomycetidae</taxon>
        <taxon>Eurotiales</taxon>
        <taxon>Aspergillaceae</taxon>
        <taxon>Penicillium</taxon>
    </lineage>
</organism>
<evidence type="ECO:0000313" key="2">
    <source>
        <dbReference type="Proteomes" id="UP000191672"/>
    </source>
</evidence>
<keyword evidence="2" id="KW-1185">Reference proteome</keyword>
<name>A0A1V6Q2J6_9EURO</name>
<proteinExistence type="predicted"/>
<reference evidence="2" key="1">
    <citation type="journal article" date="2017" name="Nat. Microbiol.">
        <title>Global analysis of biosynthetic gene clusters reveals vast potential of secondary metabolite production in Penicillium species.</title>
        <authorList>
            <person name="Nielsen J.C."/>
            <person name="Grijseels S."/>
            <person name="Prigent S."/>
            <person name="Ji B."/>
            <person name="Dainat J."/>
            <person name="Nielsen K.F."/>
            <person name="Frisvad J.C."/>
            <person name="Workman M."/>
            <person name="Nielsen J."/>
        </authorList>
    </citation>
    <scope>NUCLEOTIDE SEQUENCE [LARGE SCALE GENOMIC DNA]</scope>
    <source>
        <strain evidence="2">IBT 31811</strain>
    </source>
</reference>
<dbReference type="EMBL" id="MDYN01000016">
    <property type="protein sequence ID" value="OQD83469.1"/>
    <property type="molecule type" value="Genomic_DNA"/>
</dbReference>